<organism evidence="1">
    <name type="scientific">marine sediment metagenome</name>
    <dbReference type="NCBI Taxonomy" id="412755"/>
    <lineage>
        <taxon>unclassified sequences</taxon>
        <taxon>metagenomes</taxon>
        <taxon>ecological metagenomes</taxon>
    </lineage>
</organism>
<accession>A0A0F9DA03</accession>
<reference evidence="1" key="1">
    <citation type="journal article" date="2015" name="Nature">
        <title>Complex archaea that bridge the gap between prokaryotes and eukaryotes.</title>
        <authorList>
            <person name="Spang A."/>
            <person name="Saw J.H."/>
            <person name="Jorgensen S.L."/>
            <person name="Zaremba-Niedzwiedzka K."/>
            <person name="Martijn J."/>
            <person name="Lind A.E."/>
            <person name="van Eijk R."/>
            <person name="Schleper C."/>
            <person name="Guy L."/>
            <person name="Ettema T.J."/>
        </authorList>
    </citation>
    <scope>NUCLEOTIDE SEQUENCE</scope>
</reference>
<evidence type="ECO:0000313" key="1">
    <source>
        <dbReference type="EMBL" id="KKL58489.1"/>
    </source>
</evidence>
<dbReference type="SUPFAM" id="SSF53098">
    <property type="entry name" value="Ribonuclease H-like"/>
    <property type="match status" value="1"/>
</dbReference>
<dbReference type="EMBL" id="LAZR01029806">
    <property type="protein sequence ID" value="KKL58489.1"/>
    <property type="molecule type" value="Genomic_DNA"/>
</dbReference>
<proteinExistence type="predicted"/>
<comment type="caution">
    <text evidence="1">The sequence shown here is derived from an EMBL/GenBank/DDBJ whole genome shotgun (WGS) entry which is preliminary data.</text>
</comment>
<name>A0A0F9DA03_9ZZZZ</name>
<dbReference type="InterPro" id="IPR012337">
    <property type="entry name" value="RNaseH-like_sf"/>
</dbReference>
<gene>
    <name evidence="1" type="ORF">LCGC14_2224850</name>
</gene>
<protein>
    <submittedName>
        <fullName evidence="1">Uncharacterized protein</fullName>
    </submittedName>
</protein>
<dbReference type="Gene3D" id="3.30.420.10">
    <property type="entry name" value="Ribonuclease H-like superfamily/Ribonuclease H"/>
    <property type="match status" value="1"/>
</dbReference>
<dbReference type="AlphaFoldDB" id="A0A0F9DA03"/>
<dbReference type="InterPro" id="IPR036397">
    <property type="entry name" value="RNaseH_sf"/>
</dbReference>
<sequence length="258" mass="29025">LHVRRDGLVHLERGVLSMLAQLGPMPLSLGELLRRIAPGAAEQMPRYPWYDGADLPLPRQAETKDLRLRTNGLAEAMQRRRVELLAVRAETILTGDYNRLIDATRNKSVALFGVTSRLIAYVFETFAGGGLTRILVDRQGGRMRYLRFLQPMFEGAAIKIVQESPDRSAYRIERQGKAAEIAFVTKGEDSSLPVALASMISKCLRELFMELLNAWWVRRSPALKPTAGYYVDGKRFLREIDAAIDAEGIDRAILVRSR</sequence>
<feature type="non-terminal residue" evidence="1">
    <location>
        <position position="1"/>
    </location>
</feature>
<dbReference type="GO" id="GO:0003676">
    <property type="term" value="F:nucleic acid binding"/>
    <property type="evidence" value="ECO:0007669"/>
    <property type="project" value="InterPro"/>
</dbReference>